<comment type="pathway">
    <text evidence="2">Amino-acid biosynthesis; L-valine biosynthesis; L-valine from pyruvate: step 1/4.</text>
</comment>
<dbReference type="InterPro" id="IPR039557">
    <property type="entry name" value="AHAS_ACT"/>
</dbReference>
<dbReference type="InterPro" id="IPR019455">
    <property type="entry name" value="Acetolactate_synth_ssu_C"/>
</dbReference>
<proteinExistence type="inferred from homology"/>
<evidence type="ECO:0000256" key="5">
    <source>
        <dbReference type="ARBA" id="ARBA00023304"/>
    </source>
</evidence>
<accession>A0A645FNU0</accession>
<dbReference type="InterPro" id="IPR027271">
    <property type="entry name" value="Acetolactate_synth/TF_NikR_C"/>
</dbReference>
<dbReference type="GO" id="GO:0009097">
    <property type="term" value="P:isoleucine biosynthetic process"/>
    <property type="evidence" value="ECO:0007669"/>
    <property type="project" value="UniProtKB-UniPathway"/>
</dbReference>
<name>A0A645FNU0_9ZZZZ</name>
<keyword evidence="7" id="KW-0808">Transferase</keyword>
<dbReference type="PANTHER" id="PTHR30239:SF0">
    <property type="entry name" value="ACETOLACTATE SYNTHASE SMALL SUBUNIT 1, CHLOROPLASTIC"/>
    <property type="match status" value="1"/>
</dbReference>
<dbReference type="PROSITE" id="PS51671">
    <property type="entry name" value="ACT"/>
    <property type="match status" value="1"/>
</dbReference>
<dbReference type="Gene3D" id="3.30.70.1150">
    <property type="entry name" value="ACT-like. Chain A, domain 2"/>
    <property type="match status" value="1"/>
</dbReference>
<dbReference type="Gene3D" id="3.30.70.260">
    <property type="match status" value="1"/>
</dbReference>
<dbReference type="PANTHER" id="PTHR30239">
    <property type="entry name" value="ACETOLACTATE SYNTHASE SMALL SUBUNIT"/>
    <property type="match status" value="1"/>
</dbReference>
<dbReference type="InterPro" id="IPR054480">
    <property type="entry name" value="AHAS_small-like_ACT"/>
</dbReference>
<dbReference type="FunFam" id="3.30.70.260:FF:000001">
    <property type="entry name" value="Acetolactate synthase, small subunit"/>
    <property type="match status" value="1"/>
</dbReference>
<gene>
    <name evidence="7" type="primary">ilvH_33</name>
    <name evidence="7" type="ORF">SDC9_161230</name>
</gene>
<feature type="domain" description="ACT" evidence="6">
    <location>
        <begin position="9"/>
        <end position="83"/>
    </location>
</feature>
<sequence>MEGKPMKLTMSVLVKNHAGILYKVVGLFSRRAYNIHSLAVGTTSDPAVSRMTIVVDGDEEIFDQVEKQLCKLIDVIQVKILTEGEFINRELILLKVNATSENRSDLLQITKIFGAKVIDVSHEMLIVEYADTSDQVRRLEQMLERYGIRETVRTGTIAIENAHVMAVKQD</sequence>
<evidence type="ECO:0000256" key="4">
    <source>
        <dbReference type="ARBA" id="ARBA00022605"/>
    </source>
</evidence>
<evidence type="ECO:0000256" key="2">
    <source>
        <dbReference type="ARBA" id="ARBA00005025"/>
    </source>
</evidence>
<organism evidence="7">
    <name type="scientific">bioreactor metagenome</name>
    <dbReference type="NCBI Taxonomy" id="1076179"/>
    <lineage>
        <taxon>unclassified sequences</taxon>
        <taxon>metagenomes</taxon>
        <taxon>ecological metagenomes</taxon>
    </lineage>
</organism>
<dbReference type="GO" id="GO:0005829">
    <property type="term" value="C:cytosol"/>
    <property type="evidence" value="ECO:0007669"/>
    <property type="project" value="TreeGrafter"/>
</dbReference>
<reference evidence="7" key="1">
    <citation type="submission" date="2019-08" db="EMBL/GenBank/DDBJ databases">
        <authorList>
            <person name="Kucharzyk K."/>
            <person name="Murdoch R.W."/>
            <person name="Higgins S."/>
            <person name="Loffler F."/>
        </authorList>
    </citation>
    <scope>NUCLEOTIDE SEQUENCE</scope>
</reference>
<dbReference type="GO" id="GO:1990610">
    <property type="term" value="F:acetolactate synthase regulator activity"/>
    <property type="evidence" value="ECO:0007669"/>
    <property type="project" value="InterPro"/>
</dbReference>
<dbReference type="InterPro" id="IPR002912">
    <property type="entry name" value="ACT_dom"/>
</dbReference>
<comment type="pathway">
    <text evidence="1">Amino-acid biosynthesis; L-isoleucine biosynthesis; L-isoleucine from 2-oxobutanoate: step 1/4.</text>
</comment>
<evidence type="ECO:0000313" key="7">
    <source>
        <dbReference type="EMBL" id="MPN13904.1"/>
    </source>
</evidence>
<dbReference type="UniPathway" id="UPA00047">
    <property type="reaction ID" value="UER00055"/>
</dbReference>
<dbReference type="EC" id="2.2.1.6" evidence="7"/>
<dbReference type="GO" id="GO:0009099">
    <property type="term" value="P:L-valine biosynthetic process"/>
    <property type="evidence" value="ECO:0007669"/>
    <property type="project" value="UniProtKB-UniPathway"/>
</dbReference>
<dbReference type="CDD" id="cd04878">
    <property type="entry name" value="ACT_AHAS"/>
    <property type="match status" value="1"/>
</dbReference>
<comment type="caution">
    <text evidence="7">The sequence shown here is derived from an EMBL/GenBank/DDBJ whole genome shotgun (WGS) entry which is preliminary data.</text>
</comment>
<dbReference type="AlphaFoldDB" id="A0A645FNU0"/>
<dbReference type="EMBL" id="VSSQ01060460">
    <property type="protein sequence ID" value="MPN13904.1"/>
    <property type="molecule type" value="Genomic_DNA"/>
</dbReference>
<dbReference type="NCBIfam" id="TIGR00119">
    <property type="entry name" value="acolac_sm"/>
    <property type="match status" value="1"/>
</dbReference>
<dbReference type="Pfam" id="PF10369">
    <property type="entry name" value="ALS_ss_C"/>
    <property type="match status" value="1"/>
</dbReference>
<dbReference type="InterPro" id="IPR045865">
    <property type="entry name" value="ACT-like_dom_sf"/>
</dbReference>
<dbReference type="InterPro" id="IPR004789">
    <property type="entry name" value="Acetalactate_synth_ssu"/>
</dbReference>
<dbReference type="Pfam" id="PF22629">
    <property type="entry name" value="ACT_AHAS_ss"/>
    <property type="match status" value="1"/>
</dbReference>
<dbReference type="GO" id="GO:0003984">
    <property type="term" value="F:acetolactate synthase activity"/>
    <property type="evidence" value="ECO:0007669"/>
    <property type="project" value="UniProtKB-EC"/>
</dbReference>
<dbReference type="UniPathway" id="UPA00049">
    <property type="reaction ID" value="UER00059"/>
</dbReference>
<evidence type="ECO:0000256" key="1">
    <source>
        <dbReference type="ARBA" id="ARBA00004974"/>
    </source>
</evidence>
<keyword evidence="4" id="KW-0028">Amino-acid biosynthesis</keyword>
<protein>
    <submittedName>
        <fullName evidence="7">Acetolactate synthase small subunit</fullName>
        <ecNumber evidence="7">2.2.1.6</ecNumber>
    </submittedName>
</protein>
<dbReference type="SUPFAM" id="SSF55021">
    <property type="entry name" value="ACT-like"/>
    <property type="match status" value="2"/>
</dbReference>
<comment type="similarity">
    <text evidence="3">Belongs to the acetolactate synthase small subunit family.</text>
</comment>
<keyword evidence="5" id="KW-0100">Branched-chain amino acid biosynthesis</keyword>
<dbReference type="NCBIfam" id="NF008864">
    <property type="entry name" value="PRK11895.1"/>
    <property type="match status" value="1"/>
</dbReference>
<evidence type="ECO:0000256" key="3">
    <source>
        <dbReference type="ARBA" id="ARBA00006341"/>
    </source>
</evidence>
<evidence type="ECO:0000259" key="6">
    <source>
        <dbReference type="PROSITE" id="PS51671"/>
    </source>
</evidence>